<keyword evidence="3" id="KW-1185">Reference proteome</keyword>
<name>A0A857J0R1_9BURK</name>
<accession>A0A857J0R1</accession>
<organism evidence="2 3">
    <name type="scientific">Xylophilus rhododendri</name>
    <dbReference type="NCBI Taxonomy" id="2697032"/>
    <lineage>
        <taxon>Bacteria</taxon>
        <taxon>Pseudomonadati</taxon>
        <taxon>Pseudomonadota</taxon>
        <taxon>Betaproteobacteria</taxon>
        <taxon>Burkholderiales</taxon>
        <taxon>Xylophilus</taxon>
    </lineage>
</organism>
<evidence type="ECO:0000313" key="3">
    <source>
        <dbReference type="Proteomes" id="UP000464787"/>
    </source>
</evidence>
<dbReference type="EMBL" id="CP047650">
    <property type="protein sequence ID" value="QHI97306.1"/>
    <property type="molecule type" value="Genomic_DNA"/>
</dbReference>
<proteinExistence type="predicted"/>
<gene>
    <name evidence="2" type="ORF">GT347_04515</name>
</gene>
<dbReference type="KEGG" id="xyk:GT347_04515"/>
<reference evidence="2 3" key="1">
    <citation type="submission" date="2020-01" db="EMBL/GenBank/DDBJ databases">
        <title>Genome sequencing of strain KACC 21265.</title>
        <authorList>
            <person name="Heo J."/>
            <person name="Kim S.-J."/>
            <person name="Kim J.-S."/>
            <person name="Hong S.-B."/>
            <person name="Kwon S.-W."/>
        </authorList>
    </citation>
    <scope>NUCLEOTIDE SEQUENCE [LARGE SCALE GENOMIC DNA]</scope>
    <source>
        <strain evidence="2 3">KACC 21265</strain>
    </source>
</reference>
<dbReference type="AlphaFoldDB" id="A0A857J0R1"/>
<protein>
    <submittedName>
        <fullName evidence="2">Uncharacterized protein</fullName>
    </submittedName>
</protein>
<dbReference type="Proteomes" id="UP000464787">
    <property type="component" value="Chromosome"/>
</dbReference>
<evidence type="ECO:0000313" key="2">
    <source>
        <dbReference type="EMBL" id="QHI97306.1"/>
    </source>
</evidence>
<feature type="region of interest" description="Disordered" evidence="1">
    <location>
        <begin position="1"/>
        <end position="25"/>
    </location>
</feature>
<evidence type="ECO:0000256" key="1">
    <source>
        <dbReference type="SAM" id="MobiDB-lite"/>
    </source>
</evidence>
<dbReference type="RefSeq" id="WP_160550824.1">
    <property type="nucleotide sequence ID" value="NZ_CP047650.1"/>
</dbReference>
<sequence length="367" mass="40171">MPDIQEEAEDGSPASPGGTGAAGMRSMPDFIVAGTQAEATACFEEVPARDFQLEKFAEELDPGNLAGHLPSPEHTLKSLPQRLSMMSPQARQASLLLMAAHVAMLAPQQHTAAWALLAEQARRHGTAAFCTQLEDCARRWQAPSRLDIMANIQALMAALQPLSRDSACRIVVVLLGAHLSALPWSLAERFGAERAMGTARRVSDPIFAMDWNPIEAPLRPRTQQQWTGEPNAKARQAAIACFEELLSWIPRVSKVKERNFLTVHLLARASTAFAQRDLQEVIPRAMAMLGVNADDELAAGCSAHERSTTYCHGVEALKLALEHYGEDDRQTWSAFIDEQAAALPGRLYTPLKHSSLKAETRRLIDLA</sequence>
<feature type="compositionally biased region" description="Acidic residues" evidence="1">
    <location>
        <begin position="1"/>
        <end position="10"/>
    </location>
</feature>